<proteinExistence type="predicted"/>
<dbReference type="AlphaFoldDB" id="A0A508TLJ8"/>
<sequence>MDNDPGPDNPIRRAVQWAITPPQSYAVYLVALILVFTLSFYAGTQKPKHAPAPAPAAAPSAPRN</sequence>
<keyword evidence="1" id="KW-1133">Transmembrane helix</keyword>
<evidence type="ECO:0000256" key="1">
    <source>
        <dbReference type="SAM" id="Phobius"/>
    </source>
</evidence>
<feature type="transmembrane region" description="Helical" evidence="1">
    <location>
        <begin position="25"/>
        <end position="43"/>
    </location>
</feature>
<organism evidence="2 3">
    <name type="scientific">Bradyrhizobium ivorense</name>
    <dbReference type="NCBI Taxonomy" id="2511166"/>
    <lineage>
        <taxon>Bacteria</taxon>
        <taxon>Pseudomonadati</taxon>
        <taxon>Pseudomonadota</taxon>
        <taxon>Alphaproteobacteria</taxon>
        <taxon>Hyphomicrobiales</taxon>
        <taxon>Nitrobacteraceae</taxon>
        <taxon>Bradyrhizobium</taxon>
    </lineage>
</organism>
<name>A0A508TLJ8_9BRAD</name>
<evidence type="ECO:0000313" key="3">
    <source>
        <dbReference type="Proteomes" id="UP000328092"/>
    </source>
</evidence>
<comment type="caution">
    <text evidence="2">The sequence shown here is derived from an EMBL/GenBank/DDBJ whole genome shotgun (WGS) entry which is preliminary data.</text>
</comment>
<gene>
    <name evidence="2" type="ORF">CI1B_57440</name>
</gene>
<reference evidence="2" key="1">
    <citation type="submission" date="2019-02" db="EMBL/GenBank/DDBJ databases">
        <authorList>
            <person name="Pothier F.J."/>
        </authorList>
    </citation>
    <scope>NUCLEOTIDE SEQUENCE</scope>
    <source>
        <strain evidence="2">CI-1B</strain>
    </source>
</reference>
<dbReference type="Proteomes" id="UP000328092">
    <property type="component" value="Unassembled WGS sequence"/>
</dbReference>
<keyword evidence="1" id="KW-0472">Membrane</keyword>
<accession>A0A508TLJ8</accession>
<keyword evidence="1" id="KW-0812">Transmembrane</keyword>
<protein>
    <submittedName>
        <fullName evidence="2">Uncharacterized protein</fullName>
    </submittedName>
</protein>
<dbReference type="EMBL" id="CAADFC020000023">
    <property type="protein sequence ID" value="VIO75243.1"/>
    <property type="molecule type" value="Genomic_DNA"/>
</dbReference>
<dbReference type="OrthoDB" id="8243410at2"/>
<dbReference type="RefSeq" id="WP_139483125.1">
    <property type="nucleotide sequence ID" value="NZ_CAADFB020000025.1"/>
</dbReference>
<keyword evidence="3" id="KW-1185">Reference proteome</keyword>
<evidence type="ECO:0000313" key="2">
    <source>
        <dbReference type="EMBL" id="VIO75243.1"/>
    </source>
</evidence>